<dbReference type="EC" id="2.1.1.-" evidence="2"/>
<dbReference type="EMBL" id="JBHUIV010000034">
    <property type="protein sequence ID" value="MFD2203716.1"/>
    <property type="molecule type" value="Genomic_DNA"/>
</dbReference>
<name>A0ABW5BG55_9BACT</name>
<dbReference type="CDD" id="cd02440">
    <property type="entry name" value="AdoMet_MTases"/>
    <property type="match status" value="1"/>
</dbReference>
<gene>
    <name evidence="2" type="ORF">ACFSKV_19225</name>
</gene>
<sequence length="310" mass="35899">MLIDKQLKCGYCGNRISFNRHHVKEMMFGSGQIFEYAECLGCGSLYQPNIPENLSEFYPKNYYSFKQLERSSPIKMLLKTIRYQFFRNGLTFLKPFYGDWLKFTKVSKHSKIADLGCGHGQLLYELFASGFRNLEGYDPYIEKEVIINPYLTLFNKSVFEMKGKYDLIMMHHAFEHMVNYAKAIEKCFSLLNPGGYLLIRVPVTDAQVWKEEGVNWVQLDAPRHLTIPSTKGLIALAKSIGFSVKGIVFDSTSFQFWGTELYKKGIPLKEGEDKLQAIFKSELKEFHKKALLYNKKGIGDQACLYFYRAF</sequence>
<dbReference type="Gene3D" id="3.40.50.150">
    <property type="entry name" value="Vaccinia Virus protein VP39"/>
    <property type="match status" value="1"/>
</dbReference>
<reference evidence="3" key="1">
    <citation type="journal article" date="2019" name="Int. J. Syst. Evol. Microbiol.">
        <title>The Global Catalogue of Microorganisms (GCM) 10K type strain sequencing project: providing services to taxonomists for standard genome sequencing and annotation.</title>
        <authorList>
            <consortium name="The Broad Institute Genomics Platform"/>
            <consortium name="The Broad Institute Genome Sequencing Center for Infectious Disease"/>
            <person name="Wu L."/>
            <person name="Ma J."/>
        </authorList>
    </citation>
    <scope>NUCLEOTIDE SEQUENCE [LARGE SCALE GENOMIC DNA]</scope>
    <source>
        <strain evidence="3">KCTC 19812</strain>
    </source>
</reference>
<evidence type="ECO:0000256" key="1">
    <source>
        <dbReference type="ARBA" id="ARBA00022679"/>
    </source>
</evidence>
<dbReference type="GO" id="GO:0008168">
    <property type="term" value="F:methyltransferase activity"/>
    <property type="evidence" value="ECO:0007669"/>
    <property type="project" value="UniProtKB-KW"/>
</dbReference>
<dbReference type="SUPFAM" id="SSF53335">
    <property type="entry name" value="S-adenosyl-L-methionine-dependent methyltransferases"/>
    <property type="match status" value="1"/>
</dbReference>
<dbReference type="RefSeq" id="WP_380806600.1">
    <property type="nucleotide sequence ID" value="NZ_JBHUIV010000034.1"/>
</dbReference>
<dbReference type="Proteomes" id="UP001597414">
    <property type="component" value="Unassembled WGS sequence"/>
</dbReference>
<accession>A0ABW5BG55</accession>
<proteinExistence type="predicted"/>
<evidence type="ECO:0000313" key="3">
    <source>
        <dbReference type="Proteomes" id="UP001597414"/>
    </source>
</evidence>
<organism evidence="2 3">
    <name type="scientific">Shivajiella indica</name>
    <dbReference type="NCBI Taxonomy" id="872115"/>
    <lineage>
        <taxon>Bacteria</taxon>
        <taxon>Pseudomonadati</taxon>
        <taxon>Bacteroidota</taxon>
        <taxon>Cytophagia</taxon>
        <taxon>Cytophagales</taxon>
        <taxon>Cyclobacteriaceae</taxon>
        <taxon>Shivajiella</taxon>
    </lineage>
</organism>
<keyword evidence="3" id="KW-1185">Reference proteome</keyword>
<dbReference type="Pfam" id="PF13489">
    <property type="entry name" value="Methyltransf_23"/>
    <property type="match status" value="1"/>
</dbReference>
<keyword evidence="1 2" id="KW-0808">Transferase</keyword>
<dbReference type="GO" id="GO:0032259">
    <property type="term" value="P:methylation"/>
    <property type="evidence" value="ECO:0007669"/>
    <property type="project" value="UniProtKB-KW"/>
</dbReference>
<dbReference type="PANTHER" id="PTHR43861">
    <property type="entry name" value="TRANS-ACONITATE 2-METHYLTRANSFERASE-RELATED"/>
    <property type="match status" value="1"/>
</dbReference>
<keyword evidence="2" id="KW-0489">Methyltransferase</keyword>
<evidence type="ECO:0000313" key="2">
    <source>
        <dbReference type="EMBL" id="MFD2203716.1"/>
    </source>
</evidence>
<comment type="caution">
    <text evidence="2">The sequence shown here is derived from an EMBL/GenBank/DDBJ whole genome shotgun (WGS) entry which is preliminary data.</text>
</comment>
<dbReference type="InterPro" id="IPR029063">
    <property type="entry name" value="SAM-dependent_MTases_sf"/>
</dbReference>
<protein>
    <submittedName>
        <fullName evidence="2">Class I SAM-dependent methyltransferase</fullName>
        <ecNumber evidence="2">2.1.1.-</ecNumber>
    </submittedName>
</protein>
<dbReference type="PANTHER" id="PTHR43861:SF3">
    <property type="entry name" value="PUTATIVE (AFU_ORTHOLOGUE AFUA_2G14390)-RELATED"/>
    <property type="match status" value="1"/>
</dbReference>